<organism evidence="4 5">
    <name type="scientific">Trichoplusia ni</name>
    <name type="common">Cabbage looper</name>
    <dbReference type="NCBI Taxonomy" id="7111"/>
    <lineage>
        <taxon>Eukaryota</taxon>
        <taxon>Metazoa</taxon>
        <taxon>Ecdysozoa</taxon>
        <taxon>Arthropoda</taxon>
        <taxon>Hexapoda</taxon>
        <taxon>Insecta</taxon>
        <taxon>Pterygota</taxon>
        <taxon>Neoptera</taxon>
        <taxon>Endopterygota</taxon>
        <taxon>Lepidoptera</taxon>
        <taxon>Glossata</taxon>
        <taxon>Ditrysia</taxon>
        <taxon>Noctuoidea</taxon>
        <taxon>Noctuidae</taxon>
        <taxon>Plusiinae</taxon>
        <taxon>Trichoplusia</taxon>
    </lineage>
</organism>
<keyword evidence="4" id="KW-1185">Reference proteome</keyword>
<proteinExistence type="inferred from homology"/>
<evidence type="ECO:0000313" key="5">
    <source>
        <dbReference type="RefSeq" id="XP_026747124.1"/>
    </source>
</evidence>
<evidence type="ECO:0000256" key="3">
    <source>
        <dbReference type="SAM" id="SignalP"/>
    </source>
</evidence>
<sequence length="142" mass="15102">MKLAINILFCLILISQYNCANGNLKELFSNVRGSINSSANKIRQDVKSFFNPSDKSAGNKESSNIVFVEDNGETAGAARGNKPVDVTPGSIINTSTQASVPTEAKNATTTVDKDDKGRENFSGGCLAGYMRTADGRCKPTFG</sequence>
<dbReference type="GeneID" id="113508346"/>
<feature type="chain" id="PRO_5028845856" evidence="3">
    <location>
        <begin position="23"/>
        <end position="142"/>
    </location>
</feature>
<feature type="compositionally biased region" description="Polar residues" evidence="2">
    <location>
        <begin position="90"/>
        <end position="110"/>
    </location>
</feature>
<dbReference type="OrthoDB" id="7439590at2759"/>
<name>A0A7E5X390_TRINI</name>
<accession>A0A7E5X390</accession>
<keyword evidence="3" id="KW-0732">Signal</keyword>
<comment type="similarity">
    <text evidence="1">Belongs to the GBP/PSP1/paralytic peptide family.</text>
</comment>
<dbReference type="CTD" id="104145"/>
<dbReference type="RefSeq" id="XP_026747124.1">
    <property type="nucleotide sequence ID" value="XM_026891323.1"/>
</dbReference>
<feature type="signal peptide" evidence="3">
    <location>
        <begin position="1"/>
        <end position="22"/>
    </location>
</feature>
<evidence type="ECO:0000256" key="1">
    <source>
        <dbReference type="ARBA" id="ARBA00010601"/>
    </source>
</evidence>
<protein>
    <submittedName>
        <fullName evidence="5">Plasmatocyte-spreading peptide-like</fullName>
    </submittedName>
</protein>
<reference evidence="5" key="1">
    <citation type="submission" date="2025-08" db="UniProtKB">
        <authorList>
            <consortium name="RefSeq"/>
        </authorList>
    </citation>
    <scope>IDENTIFICATION</scope>
</reference>
<dbReference type="Pfam" id="PF02425">
    <property type="entry name" value="GBP_PSP"/>
    <property type="match status" value="1"/>
</dbReference>
<dbReference type="KEGG" id="tnl:113508346"/>
<dbReference type="Proteomes" id="UP000322000">
    <property type="component" value="Chromosome 2"/>
</dbReference>
<feature type="region of interest" description="Disordered" evidence="2">
    <location>
        <begin position="74"/>
        <end position="117"/>
    </location>
</feature>
<evidence type="ECO:0000313" key="4">
    <source>
        <dbReference type="Proteomes" id="UP000322000"/>
    </source>
</evidence>
<dbReference type="AlphaFoldDB" id="A0A7E5X390"/>
<dbReference type="InterPro" id="IPR003463">
    <property type="entry name" value="GBP_PSP"/>
</dbReference>
<evidence type="ECO:0000256" key="2">
    <source>
        <dbReference type="SAM" id="MobiDB-lite"/>
    </source>
</evidence>
<dbReference type="InParanoid" id="A0A7E5X390"/>
<gene>
    <name evidence="5" type="primary">LOC113508346</name>
</gene>